<protein>
    <submittedName>
        <fullName evidence="2">YkgJ family cysteine cluster protein</fullName>
    </submittedName>
</protein>
<name>A0ABW1S5J7_9PROT</name>
<dbReference type="PANTHER" id="PTHR36931:SF1">
    <property type="entry name" value="UPF0153 PROTEIN YEIW"/>
    <property type="match status" value="1"/>
</dbReference>
<organism evidence="2 3">
    <name type="scientific">Ponticaulis profundi</name>
    <dbReference type="NCBI Taxonomy" id="2665222"/>
    <lineage>
        <taxon>Bacteria</taxon>
        <taxon>Pseudomonadati</taxon>
        <taxon>Pseudomonadota</taxon>
        <taxon>Alphaproteobacteria</taxon>
        <taxon>Hyphomonadales</taxon>
        <taxon>Hyphomonadaceae</taxon>
        <taxon>Ponticaulis</taxon>
    </lineage>
</organism>
<accession>A0ABW1S5J7</accession>
<reference evidence="3" key="1">
    <citation type="journal article" date="2019" name="Int. J. Syst. Evol. Microbiol.">
        <title>The Global Catalogue of Microorganisms (GCM) 10K type strain sequencing project: providing services to taxonomists for standard genome sequencing and annotation.</title>
        <authorList>
            <consortium name="The Broad Institute Genomics Platform"/>
            <consortium name="The Broad Institute Genome Sequencing Center for Infectious Disease"/>
            <person name="Wu L."/>
            <person name="Ma J."/>
        </authorList>
    </citation>
    <scope>NUCLEOTIDE SEQUENCE [LARGE SCALE GENOMIC DNA]</scope>
    <source>
        <strain evidence="3">CGMCC-1.15741</strain>
    </source>
</reference>
<keyword evidence="3" id="KW-1185">Reference proteome</keyword>
<evidence type="ECO:0000313" key="2">
    <source>
        <dbReference type="EMBL" id="MFC6196854.1"/>
    </source>
</evidence>
<proteinExistence type="predicted"/>
<dbReference type="RefSeq" id="WP_377374814.1">
    <property type="nucleotide sequence ID" value="NZ_JBHSSW010000003.1"/>
</dbReference>
<gene>
    <name evidence="2" type="ORF">ACFQDM_02125</name>
</gene>
<sequence>MGSRTFDMNYRPDYNPRALFGELAEGRSCSDCAVCCTVLEVSTPELKKPAGKTCEHCTGSGCAIYEDRFPVCRTWFCLWRFIGAMPDEARPDRSGILFGLAHPEDPPHPFAKTYIRAMAFEDEAAFETELAQDLIAMFGQGDLPVWISTSDSDLFLVHPATEIVDVVLGKTKPKSRQQKKDAKAWEAGVRQHR</sequence>
<dbReference type="EMBL" id="JBHSSW010000003">
    <property type="protein sequence ID" value="MFC6196854.1"/>
    <property type="molecule type" value="Genomic_DNA"/>
</dbReference>
<dbReference type="InterPro" id="IPR052572">
    <property type="entry name" value="UPF0153_domain"/>
</dbReference>
<dbReference type="Proteomes" id="UP001596303">
    <property type="component" value="Unassembled WGS sequence"/>
</dbReference>
<comment type="caution">
    <text evidence="2">The sequence shown here is derived from an EMBL/GenBank/DDBJ whole genome shotgun (WGS) entry which is preliminary data.</text>
</comment>
<dbReference type="PANTHER" id="PTHR36931">
    <property type="entry name" value="UPF0153 PROTEIN YEIW"/>
    <property type="match status" value="1"/>
</dbReference>
<evidence type="ECO:0000256" key="1">
    <source>
        <dbReference type="SAM" id="MobiDB-lite"/>
    </source>
</evidence>
<feature type="region of interest" description="Disordered" evidence="1">
    <location>
        <begin position="174"/>
        <end position="193"/>
    </location>
</feature>
<evidence type="ECO:0000313" key="3">
    <source>
        <dbReference type="Proteomes" id="UP001596303"/>
    </source>
</evidence>